<proteinExistence type="predicted"/>
<dbReference type="InterPro" id="IPR029058">
    <property type="entry name" value="AB_hydrolase_fold"/>
</dbReference>
<evidence type="ECO:0008006" key="3">
    <source>
        <dbReference type="Google" id="ProtNLM"/>
    </source>
</evidence>
<organism evidence="1 2">
    <name type="scientific">Nocardia mangyaensis</name>
    <dbReference type="NCBI Taxonomy" id="2213200"/>
    <lineage>
        <taxon>Bacteria</taxon>
        <taxon>Bacillati</taxon>
        <taxon>Actinomycetota</taxon>
        <taxon>Actinomycetes</taxon>
        <taxon>Mycobacteriales</taxon>
        <taxon>Nocardiaceae</taxon>
        <taxon>Nocardia</taxon>
    </lineage>
</organism>
<keyword evidence="2" id="KW-1185">Reference proteome</keyword>
<dbReference type="SUPFAM" id="SSF53474">
    <property type="entry name" value="alpha/beta-Hydrolases"/>
    <property type="match status" value="1"/>
</dbReference>
<dbReference type="EMBL" id="CP018082">
    <property type="protein sequence ID" value="APE33044.1"/>
    <property type="molecule type" value="Genomic_DNA"/>
</dbReference>
<reference evidence="1" key="1">
    <citation type="submission" date="2016-11" db="EMBL/GenBank/DDBJ databases">
        <authorList>
            <person name="Jaros S."/>
            <person name="Januszkiewicz K."/>
            <person name="Wedrychowicz H."/>
        </authorList>
    </citation>
    <scope>NUCLEOTIDE SEQUENCE [LARGE SCALE GENOMIC DNA]</scope>
    <source>
        <strain evidence="1">Y48</strain>
    </source>
</reference>
<protein>
    <recommendedName>
        <fullName evidence="3">Lipase</fullName>
    </recommendedName>
</protein>
<evidence type="ECO:0000313" key="1">
    <source>
        <dbReference type="EMBL" id="APE33044.1"/>
    </source>
</evidence>
<gene>
    <name evidence="1" type="ORF">BOX37_02605</name>
</gene>
<accession>A0A1J0VLY7</accession>
<dbReference type="Proteomes" id="UP000183810">
    <property type="component" value="Chromosome"/>
</dbReference>
<evidence type="ECO:0000313" key="2">
    <source>
        <dbReference type="Proteomes" id="UP000183810"/>
    </source>
</evidence>
<name>A0A1J0VLY7_9NOCA</name>
<dbReference type="AlphaFoldDB" id="A0A1J0VLY7"/>
<sequence length="272" mass="28626">MLGYPKQNDQEASMGRTVRLVVAAQFAAFSVLALGAVTAQAEPPAPRKIAFIVPGQQLYAGGPVWASLFEPMRSALEQRGFETHYIDAPGRLLREDAELIRARVTSIAEEADEVALVGHSVGGVSARWFLAELGGHPLVDSSIAIGTAQYGSPGGCTQGPADGYDACVYSDLFPQLNAGDDTPGKTRYTVLQSSGEWADGRLDGGQCRVYVDGILGSGTGFDHIVEVADPTLLAELGAAADGECTGTYVDEADGTITWQDTMTETAPPVPYN</sequence>
<dbReference type="KEGG" id="nsl:BOX37_02605"/>
<dbReference type="Gene3D" id="3.40.50.1820">
    <property type="entry name" value="alpha/beta hydrolase"/>
    <property type="match status" value="1"/>
</dbReference>